<dbReference type="OrthoDB" id="6770063at2759"/>
<dbReference type="Pfam" id="PF07690">
    <property type="entry name" value="MFS_1"/>
    <property type="match status" value="1"/>
</dbReference>
<sequence>MITAPGLRNIFLGQFMFFANVSTFLNNLPPYLSQIDHLTSSQIALRLWPSCLGLILGAMVTGKVLRKTVKYRKVSLVGVAICVASLIVMTIRWKDGIIGVEVHYGFPWSVGSGVFLSAQFIALSVRCPGQMANATAIYCLIQQIGQIVGTSGSTAALRGLFGLRLGVNLDDILPREKAKIIRGILHNYESIATLPENLQKAVQSSYIVAFRLVPALAMILSTISGVLIIFT</sequence>
<keyword evidence="4 5" id="KW-0472">Membrane</keyword>
<protein>
    <recommendedName>
        <fullName evidence="8">Major facilitator superfamily (MFS) profile domain-containing protein</fullName>
    </recommendedName>
</protein>
<dbReference type="InterPro" id="IPR011701">
    <property type="entry name" value="MFS"/>
</dbReference>
<accession>A0A0M9WA80</accession>
<evidence type="ECO:0000256" key="1">
    <source>
        <dbReference type="ARBA" id="ARBA00004141"/>
    </source>
</evidence>
<keyword evidence="7" id="KW-1185">Reference proteome</keyword>
<feature type="transmembrane region" description="Helical" evidence="5">
    <location>
        <begin position="105"/>
        <end position="125"/>
    </location>
</feature>
<comment type="subcellular location">
    <subcellularLocation>
        <location evidence="1">Membrane</location>
        <topology evidence="1">Multi-pass membrane protein</topology>
    </subcellularLocation>
</comment>
<keyword evidence="2 5" id="KW-0812">Transmembrane</keyword>
<dbReference type="GO" id="GO:0000329">
    <property type="term" value="C:fungal-type vacuole membrane"/>
    <property type="evidence" value="ECO:0007669"/>
    <property type="project" value="TreeGrafter"/>
</dbReference>
<dbReference type="GO" id="GO:0015174">
    <property type="term" value="F:basic amino acid transmembrane transporter activity"/>
    <property type="evidence" value="ECO:0007669"/>
    <property type="project" value="TreeGrafter"/>
</dbReference>
<name>A0A0M9WA80_9EURO</name>
<dbReference type="EMBL" id="LHQQ01000357">
    <property type="protein sequence ID" value="KOS37073.1"/>
    <property type="molecule type" value="Genomic_DNA"/>
</dbReference>
<evidence type="ECO:0000256" key="3">
    <source>
        <dbReference type="ARBA" id="ARBA00022989"/>
    </source>
</evidence>
<evidence type="ECO:0000256" key="2">
    <source>
        <dbReference type="ARBA" id="ARBA00022692"/>
    </source>
</evidence>
<feature type="transmembrane region" description="Helical" evidence="5">
    <location>
        <begin position="74"/>
        <end position="93"/>
    </location>
</feature>
<feature type="transmembrane region" description="Helical" evidence="5">
    <location>
        <begin position="45"/>
        <end position="62"/>
    </location>
</feature>
<evidence type="ECO:0008006" key="8">
    <source>
        <dbReference type="Google" id="ProtNLM"/>
    </source>
</evidence>
<evidence type="ECO:0000313" key="6">
    <source>
        <dbReference type="EMBL" id="KOS37073.1"/>
    </source>
</evidence>
<gene>
    <name evidence="6" type="ORF">ACN38_g12150</name>
</gene>
<dbReference type="SUPFAM" id="SSF103473">
    <property type="entry name" value="MFS general substrate transporter"/>
    <property type="match status" value="1"/>
</dbReference>
<evidence type="ECO:0000313" key="7">
    <source>
        <dbReference type="Proteomes" id="UP000037696"/>
    </source>
</evidence>
<dbReference type="InterPro" id="IPR036259">
    <property type="entry name" value="MFS_trans_sf"/>
</dbReference>
<dbReference type="Proteomes" id="UP000037696">
    <property type="component" value="Unassembled WGS sequence"/>
</dbReference>
<dbReference type="PANTHER" id="PTHR23501:SF33">
    <property type="entry name" value="MAJOR FACILITATOR SUPERFAMILY (MFS) PROFILE DOMAIN-CONTAINING PROTEIN"/>
    <property type="match status" value="1"/>
</dbReference>
<dbReference type="AlphaFoldDB" id="A0A0M9WA80"/>
<feature type="transmembrane region" description="Helical" evidence="5">
    <location>
        <begin position="7"/>
        <end position="25"/>
    </location>
</feature>
<keyword evidence="3 5" id="KW-1133">Transmembrane helix</keyword>
<evidence type="ECO:0000256" key="5">
    <source>
        <dbReference type="SAM" id="Phobius"/>
    </source>
</evidence>
<comment type="caution">
    <text evidence="6">The sequence shown here is derived from an EMBL/GenBank/DDBJ whole genome shotgun (WGS) entry which is preliminary data.</text>
</comment>
<proteinExistence type="predicted"/>
<reference evidence="6 7" key="1">
    <citation type="submission" date="2015-08" db="EMBL/GenBank/DDBJ databases">
        <title>Genome sequencing of Penicillium nordicum.</title>
        <authorList>
            <person name="Nguyen H.D."/>
            <person name="Seifert K.A."/>
        </authorList>
    </citation>
    <scope>NUCLEOTIDE SEQUENCE [LARGE SCALE GENOMIC DNA]</scope>
    <source>
        <strain evidence="6 7">DAOMC 185683</strain>
    </source>
</reference>
<organism evidence="6 7">
    <name type="scientific">Penicillium nordicum</name>
    <dbReference type="NCBI Taxonomy" id="229535"/>
    <lineage>
        <taxon>Eukaryota</taxon>
        <taxon>Fungi</taxon>
        <taxon>Dikarya</taxon>
        <taxon>Ascomycota</taxon>
        <taxon>Pezizomycotina</taxon>
        <taxon>Eurotiomycetes</taxon>
        <taxon>Eurotiomycetidae</taxon>
        <taxon>Eurotiales</taxon>
        <taxon>Aspergillaceae</taxon>
        <taxon>Penicillium</taxon>
    </lineage>
</organism>
<dbReference type="Gene3D" id="1.20.1250.20">
    <property type="entry name" value="MFS general substrate transporter like domains"/>
    <property type="match status" value="1"/>
</dbReference>
<evidence type="ECO:0000256" key="4">
    <source>
        <dbReference type="ARBA" id="ARBA00023136"/>
    </source>
</evidence>
<feature type="transmembrane region" description="Helical" evidence="5">
    <location>
        <begin position="208"/>
        <end position="230"/>
    </location>
</feature>
<dbReference type="PANTHER" id="PTHR23501">
    <property type="entry name" value="MAJOR FACILITATOR SUPERFAMILY"/>
    <property type="match status" value="1"/>
</dbReference>